<evidence type="ECO:0000313" key="1">
    <source>
        <dbReference type="EMBL" id="KAF0303594.1"/>
    </source>
</evidence>
<dbReference type="AlphaFoldDB" id="A0A6A4WIC8"/>
<keyword evidence="2" id="KW-1185">Reference proteome</keyword>
<dbReference type="EMBL" id="VIIS01000927">
    <property type="protein sequence ID" value="KAF0303594.1"/>
    <property type="molecule type" value="Genomic_DNA"/>
</dbReference>
<accession>A0A6A4WIC8</accession>
<organism evidence="1 2">
    <name type="scientific">Amphibalanus amphitrite</name>
    <name type="common">Striped barnacle</name>
    <name type="synonym">Balanus amphitrite</name>
    <dbReference type="NCBI Taxonomy" id="1232801"/>
    <lineage>
        <taxon>Eukaryota</taxon>
        <taxon>Metazoa</taxon>
        <taxon>Ecdysozoa</taxon>
        <taxon>Arthropoda</taxon>
        <taxon>Crustacea</taxon>
        <taxon>Multicrustacea</taxon>
        <taxon>Cirripedia</taxon>
        <taxon>Thoracica</taxon>
        <taxon>Thoracicalcarea</taxon>
        <taxon>Balanomorpha</taxon>
        <taxon>Balanoidea</taxon>
        <taxon>Balanidae</taxon>
        <taxon>Amphibalaninae</taxon>
        <taxon>Amphibalanus</taxon>
    </lineage>
</organism>
<dbReference type="Proteomes" id="UP000440578">
    <property type="component" value="Unassembled WGS sequence"/>
</dbReference>
<sequence>MLHILRTHIRPVLEYASVVWNTGYIDDLRRLEAVQRVWTRHIKGLQNMEYGDRLRQLNLFSVKGRLIRSDLIKCWKIFHSPGPIKPSDLWELSSERRTRGHQLKITVRRCQLDTRSRFFSERVVNEWNALPDSTVTSTSLAEFKSSLLKVLGDRLFDYIV</sequence>
<name>A0A6A4WIC8_AMPAM</name>
<gene>
    <name evidence="1" type="ORF">FJT64_024422</name>
</gene>
<evidence type="ECO:0000313" key="2">
    <source>
        <dbReference type="Proteomes" id="UP000440578"/>
    </source>
</evidence>
<protein>
    <submittedName>
        <fullName evidence="1">Uncharacterized protein</fullName>
    </submittedName>
</protein>
<proteinExistence type="predicted"/>
<comment type="caution">
    <text evidence="1">The sequence shown here is derived from an EMBL/GenBank/DDBJ whole genome shotgun (WGS) entry which is preliminary data.</text>
</comment>
<dbReference type="OrthoDB" id="8064698at2759"/>
<reference evidence="1 2" key="1">
    <citation type="submission" date="2019-07" db="EMBL/GenBank/DDBJ databases">
        <title>Draft genome assembly of a fouling barnacle, Amphibalanus amphitrite (Darwin, 1854): The first reference genome for Thecostraca.</title>
        <authorList>
            <person name="Kim W."/>
        </authorList>
    </citation>
    <scope>NUCLEOTIDE SEQUENCE [LARGE SCALE GENOMIC DNA]</scope>
    <source>
        <strain evidence="1">SNU_AA5</strain>
        <tissue evidence="1">Soma without cirri and trophi</tissue>
    </source>
</reference>